<feature type="transmembrane region" description="Helical" evidence="1">
    <location>
        <begin position="79"/>
        <end position="98"/>
    </location>
</feature>
<evidence type="ECO:0000256" key="1">
    <source>
        <dbReference type="SAM" id="Phobius"/>
    </source>
</evidence>
<organism evidence="2 3">
    <name type="scientific">Turicimonas muris</name>
    <dbReference type="NCBI Taxonomy" id="1796652"/>
    <lineage>
        <taxon>Bacteria</taxon>
        <taxon>Pseudomonadati</taxon>
        <taxon>Pseudomonadota</taxon>
        <taxon>Betaproteobacteria</taxon>
        <taxon>Burkholderiales</taxon>
        <taxon>Sutterellaceae</taxon>
        <taxon>Turicimonas</taxon>
    </lineage>
</organism>
<accession>A0A227KRP8</accession>
<keyword evidence="1" id="KW-1133">Transmembrane helix</keyword>
<protein>
    <submittedName>
        <fullName evidence="2">EamA/RhaT family transporter</fullName>
    </submittedName>
</protein>
<proteinExistence type="predicted"/>
<sequence>MFYFYKLKTGRTVSFSTKSFVGSFVPVIIGLAGIFIIFNPNLDKFSDVSIGIAVAYGLSSALASIFLRELGKHNESPLLVTFYFGISCLLLGAGFCAACNSQNLGLIFSDPLLYLIVIFALLYQITRTIGWEFGNPFINSCLLFTGVPFVIALGYLFLQELPGLTELIGICLIVVSALLSFRFQRRKSHSFE</sequence>
<keyword evidence="3" id="KW-1185">Reference proteome</keyword>
<dbReference type="InterPro" id="IPR037185">
    <property type="entry name" value="EmrE-like"/>
</dbReference>
<keyword evidence="1" id="KW-0812">Transmembrane</keyword>
<feature type="transmembrane region" description="Helical" evidence="1">
    <location>
        <begin position="50"/>
        <end position="67"/>
    </location>
</feature>
<reference evidence="3" key="1">
    <citation type="submission" date="2017-05" db="EMBL/GenBank/DDBJ databases">
        <title>Improved OligoMM genomes.</title>
        <authorList>
            <person name="Garzetti D."/>
        </authorList>
    </citation>
    <scope>NUCLEOTIDE SEQUENCE [LARGE SCALE GENOMIC DNA]</scope>
    <source>
        <strain evidence="3">YL45</strain>
    </source>
</reference>
<dbReference type="RefSeq" id="WP_066591287.1">
    <property type="nucleotide sequence ID" value="NZ_CP065313.1"/>
</dbReference>
<evidence type="ECO:0000313" key="2">
    <source>
        <dbReference type="EMBL" id="OXE51169.1"/>
    </source>
</evidence>
<keyword evidence="1" id="KW-0472">Membrane</keyword>
<dbReference type="AlphaFoldDB" id="A0A227KRP8"/>
<dbReference type="Proteomes" id="UP000214610">
    <property type="component" value="Unassembled WGS sequence"/>
</dbReference>
<dbReference type="EMBL" id="NHMP01000001">
    <property type="protein sequence ID" value="OXE51169.1"/>
    <property type="molecule type" value="Genomic_DNA"/>
</dbReference>
<gene>
    <name evidence="2" type="ORF">ADH67_02430</name>
</gene>
<feature type="transmembrane region" description="Helical" evidence="1">
    <location>
        <begin position="137"/>
        <end position="158"/>
    </location>
</feature>
<feature type="transmembrane region" description="Helical" evidence="1">
    <location>
        <begin position="104"/>
        <end position="125"/>
    </location>
</feature>
<name>A0A227KRP8_9BURK</name>
<feature type="transmembrane region" description="Helical" evidence="1">
    <location>
        <begin position="20"/>
        <end position="38"/>
    </location>
</feature>
<evidence type="ECO:0000313" key="3">
    <source>
        <dbReference type="Proteomes" id="UP000214610"/>
    </source>
</evidence>
<dbReference type="SUPFAM" id="SSF103481">
    <property type="entry name" value="Multidrug resistance efflux transporter EmrE"/>
    <property type="match status" value="1"/>
</dbReference>
<dbReference type="GeneID" id="78363375"/>
<comment type="caution">
    <text evidence="2">The sequence shown here is derived from an EMBL/GenBank/DDBJ whole genome shotgun (WGS) entry which is preliminary data.</text>
</comment>
<feature type="transmembrane region" description="Helical" evidence="1">
    <location>
        <begin position="164"/>
        <end position="183"/>
    </location>
</feature>